<feature type="transmembrane region" description="Helical" evidence="9">
    <location>
        <begin position="12"/>
        <end position="38"/>
    </location>
</feature>
<accession>A0A1Z4JFD7</accession>
<dbReference type="SUPFAM" id="SSF52096">
    <property type="entry name" value="ClpP/crotonase"/>
    <property type="match status" value="2"/>
</dbReference>
<evidence type="ECO:0000256" key="2">
    <source>
        <dbReference type="ARBA" id="ARBA00008683"/>
    </source>
</evidence>
<feature type="domain" description="Peptidase S49" evidence="10">
    <location>
        <begin position="131"/>
        <end position="280"/>
    </location>
</feature>
<dbReference type="GO" id="GO:0006465">
    <property type="term" value="P:signal peptide processing"/>
    <property type="evidence" value="ECO:0007669"/>
    <property type="project" value="InterPro"/>
</dbReference>
<comment type="subcellular location">
    <subcellularLocation>
        <location evidence="7">Cell inner membrane</location>
    </subcellularLocation>
    <subcellularLocation>
        <location evidence="1">Membrane</location>
    </subcellularLocation>
</comment>
<dbReference type="InterPro" id="IPR004634">
    <property type="entry name" value="Pept_S49_pIV"/>
</dbReference>
<dbReference type="CDD" id="cd07023">
    <property type="entry name" value="S49_Sppa_N_C"/>
    <property type="match status" value="1"/>
</dbReference>
<dbReference type="PANTHER" id="PTHR33209">
    <property type="entry name" value="PROTEASE 4"/>
    <property type="match status" value="1"/>
</dbReference>
<name>A0A1Z4JFD7_LEPBY</name>
<evidence type="ECO:0000256" key="3">
    <source>
        <dbReference type="ARBA" id="ARBA00022670"/>
    </source>
</evidence>
<sequence length="601" mass="66169">MRDFLKHTLATVLGLFIFLGISVGGLLLLLISISMMAARDSAPTVRDKSVLVFDLSQTITDAPASASTRDVLNDAIAGNRPNVIGLRSVLDAIHEAAKDDRIVGLYLNGGNNPNTTGYATLREVRSALERFKQSGKRIYAYDVDWQEREYYLGSTADTIAMNPIGGLEMNGLSSEGVFFAQALQRFGVGVQVTRVGKYKSAVEPFLQNRRSPADRQQTQKLLSDIWTEILGTTSKARKLTPRQLQAITNRAGLLDPQEAVKQKLVDRVAYFDEVIADLKKITGQDDDTKSFRQISVRNYARVAESNRNDRSSRNQIAVVYAEGEIVNGQGATGQIGGDRLARQLRELRLDDDVKAVVLRVNSPGGSATASEIIQREAILTNQVKPVIVSMGNVAASGGYWISTYASEIFAEPTTITGSIGVFGRILNVQQLANRNGITWDVVKTGRFADAQTVSRPKTPQELALIQKSVDRIYDQFLTKVSASRKLQKSKVAEIAQGRVWSGIQAKQLGLVDQLGGLQDAIRAAAERANLGEDWQIEEFPKPRSFEERLLESLMGSSIEESTAIDPLTSEMKKFQAELESLKSMNDPQNVYLRLPVDLFIK</sequence>
<evidence type="ECO:0000256" key="8">
    <source>
        <dbReference type="PIRSR" id="PIRSR001217-1"/>
    </source>
</evidence>
<feature type="active site" description="Nucleophile" evidence="8">
    <location>
        <position position="396"/>
    </location>
</feature>
<evidence type="ECO:0000313" key="11">
    <source>
        <dbReference type="EMBL" id="BAY55207.1"/>
    </source>
</evidence>
<keyword evidence="7" id="KW-1003">Cell membrane</keyword>
<dbReference type="PANTHER" id="PTHR33209:SF1">
    <property type="entry name" value="PEPTIDASE S49 DOMAIN-CONTAINING PROTEIN"/>
    <property type="match status" value="1"/>
</dbReference>
<dbReference type="EC" id="3.4.21.-" evidence="7"/>
<reference evidence="11 12" key="1">
    <citation type="submission" date="2017-06" db="EMBL/GenBank/DDBJ databases">
        <title>Genome sequencing of cyanobaciteial culture collection at National Institute for Environmental Studies (NIES).</title>
        <authorList>
            <person name="Hirose Y."/>
            <person name="Shimura Y."/>
            <person name="Fujisawa T."/>
            <person name="Nakamura Y."/>
            <person name="Kawachi M."/>
        </authorList>
    </citation>
    <scope>NUCLEOTIDE SEQUENCE [LARGE SCALE GENOMIC DNA]</scope>
    <source>
        <strain evidence="11 12">NIES-2135</strain>
    </source>
</reference>
<organism evidence="11 12">
    <name type="scientific">Leptolyngbya boryana NIES-2135</name>
    <dbReference type="NCBI Taxonomy" id="1973484"/>
    <lineage>
        <taxon>Bacteria</taxon>
        <taxon>Bacillati</taxon>
        <taxon>Cyanobacteriota</taxon>
        <taxon>Cyanophyceae</taxon>
        <taxon>Leptolyngbyales</taxon>
        <taxon>Leptolyngbyaceae</taxon>
        <taxon>Leptolyngbya group</taxon>
        <taxon>Leptolyngbya</taxon>
    </lineage>
</organism>
<dbReference type="InterPro" id="IPR047217">
    <property type="entry name" value="S49_SppA_67K_type_N"/>
</dbReference>
<evidence type="ECO:0000259" key="10">
    <source>
        <dbReference type="Pfam" id="PF01343"/>
    </source>
</evidence>
<dbReference type="InterPro" id="IPR002142">
    <property type="entry name" value="Peptidase_S49"/>
</dbReference>
<evidence type="ECO:0000256" key="4">
    <source>
        <dbReference type="ARBA" id="ARBA00022801"/>
    </source>
</evidence>
<keyword evidence="12" id="KW-1185">Reference proteome</keyword>
<dbReference type="GO" id="GO:0008236">
    <property type="term" value="F:serine-type peptidase activity"/>
    <property type="evidence" value="ECO:0007669"/>
    <property type="project" value="UniProtKB-KW"/>
</dbReference>
<evidence type="ECO:0000256" key="7">
    <source>
        <dbReference type="PIRNR" id="PIRNR001217"/>
    </source>
</evidence>
<dbReference type="PIRSF" id="PIRSF001217">
    <property type="entry name" value="Protease_4_SppA"/>
    <property type="match status" value="1"/>
</dbReference>
<protein>
    <recommendedName>
        <fullName evidence="7">Protease 4</fullName>
        <ecNumber evidence="7">3.4.21.-</ecNumber>
    </recommendedName>
    <alternativeName>
        <fullName evidence="7">Endopeptidase IV</fullName>
    </alternativeName>
    <alternativeName>
        <fullName evidence="7">Protease IV</fullName>
    </alternativeName>
    <alternativeName>
        <fullName evidence="7">Signal peptide peptidase</fullName>
    </alternativeName>
</protein>
<evidence type="ECO:0000256" key="1">
    <source>
        <dbReference type="ARBA" id="ARBA00004370"/>
    </source>
</evidence>
<keyword evidence="9" id="KW-1133">Transmembrane helix</keyword>
<keyword evidence="3 7" id="KW-0645">Protease</keyword>
<evidence type="ECO:0000256" key="6">
    <source>
        <dbReference type="ARBA" id="ARBA00023136"/>
    </source>
</evidence>
<dbReference type="NCBIfam" id="TIGR00706">
    <property type="entry name" value="SppA_dom"/>
    <property type="match status" value="1"/>
</dbReference>
<evidence type="ECO:0000256" key="5">
    <source>
        <dbReference type="ARBA" id="ARBA00022825"/>
    </source>
</evidence>
<dbReference type="InterPro" id="IPR004635">
    <property type="entry name" value="Pept_S49_SppA"/>
</dbReference>
<feature type="active site" description="Proton donor/acceptor" evidence="8">
    <location>
        <position position="199"/>
    </location>
</feature>
<dbReference type="NCBIfam" id="TIGR00705">
    <property type="entry name" value="SppA_67K"/>
    <property type="match status" value="1"/>
</dbReference>
<dbReference type="EMBL" id="AP018203">
    <property type="protein sequence ID" value="BAY55207.1"/>
    <property type="molecule type" value="Genomic_DNA"/>
</dbReference>
<dbReference type="InterPro" id="IPR029045">
    <property type="entry name" value="ClpP/crotonase-like_dom_sf"/>
</dbReference>
<comment type="similarity">
    <text evidence="2 7">Belongs to the peptidase S49 family.</text>
</comment>
<gene>
    <name evidence="11" type="ORF">NIES2135_20290</name>
</gene>
<keyword evidence="7" id="KW-0997">Cell inner membrane</keyword>
<dbReference type="Pfam" id="PF01343">
    <property type="entry name" value="Peptidase_S49"/>
    <property type="match status" value="2"/>
</dbReference>
<feature type="domain" description="Peptidase S49" evidence="10">
    <location>
        <begin position="381"/>
        <end position="530"/>
    </location>
</feature>
<evidence type="ECO:0000313" key="12">
    <source>
        <dbReference type="Proteomes" id="UP000217895"/>
    </source>
</evidence>
<keyword evidence="5" id="KW-0720">Serine protease</keyword>
<dbReference type="Gene3D" id="3.90.226.10">
    <property type="entry name" value="2-enoyl-CoA Hydratase, Chain A, domain 1"/>
    <property type="match status" value="3"/>
</dbReference>
<evidence type="ECO:0000256" key="9">
    <source>
        <dbReference type="SAM" id="Phobius"/>
    </source>
</evidence>
<keyword evidence="9" id="KW-0812">Transmembrane</keyword>
<dbReference type="AlphaFoldDB" id="A0A1Z4JFD7"/>
<dbReference type="CDD" id="cd07018">
    <property type="entry name" value="S49_SppA_67K_type"/>
    <property type="match status" value="1"/>
</dbReference>
<dbReference type="Proteomes" id="UP000217895">
    <property type="component" value="Chromosome"/>
</dbReference>
<dbReference type="GO" id="GO:0005886">
    <property type="term" value="C:plasma membrane"/>
    <property type="evidence" value="ECO:0007669"/>
    <property type="project" value="UniProtKB-SubCell"/>
</dbReference>
<keyword evidence="4 7" id="KW-0378">Hydrolase</keyword>
<keyword evidence="6 7" id="KW-0472">Membrane</keyword>
<dbReference type="InterPro" id="IPR047272">
    <property type="entry name" value="S49_SppA_C"/>
</dbReference>
<proteinExistence type="inferred from homology"/>